<proteinExistence type="predicted"/>
<sequence length="118" mass="13746">MGKTKLASGGEEGVITDEYMTREDFHNFHSEVQKKFDDLTREHHELVKAQSESRENLEKVHSETNSKLDKFDEMMTSLLQSEYGKDKLRHEVSDRALVFMVTTHLELLKDRVRHIGGQ</sequence>
<organism evidence="1">
    <name type="scientific">Brachypodium distachyon</name>
    <name type="common">Purple false brome</name>
    <name type="synonym">Trachynia distachya</name>
    <dbReference type="NCBI Taxonomy" id="15368"/>
    <lineage>
        <taxon>Eukaryota</taxon>
        <taxon>Viridiplantae</taxon>
        <taxon>Streptophyta</taxon>
        <taxon>Embryophyta</taxon>
        <taxon>Tracheophyta</taxon>
        <taxon>Spermatophyta</taxon>
        <taxon>Magnoliopsida</taxon>
        <taxon>Liliopsida</taxon>
        <taxon>Poales</taxon>
        <taxon>Poaceae</taxon>
        <taxon>BOP clade</taxon>
        <taxon>Pooideae</taxon>
        <taxon>Stipodae</taxon>
        <taxon>Brachypodieae</taxon>
        <taxon>Brachypodium</taxon>
    </lineage>
</organism>
<reference evidence="1" key="2">
    <citation type="submission" date="2017-06" db="EMBL/GenBank/DDBJ databases">
        <title>WGS assembly of Brachypodium distachyon.</title>
        <authorList>
            <consortium name="The International Brachypodium Initiative"/>
            <person name="Lucas S."/>
            <person name="Harmon-Smith M."/>
            <person name="Lail K."/>
            <person name="Tice H."/>
            <person name="Grimwood J."/>
            <person name="Bruce D."/>
            <person name="Barry K."/>
            <person name="Shu S."/>
            <person name="Lindquist E."/>
            <person name="Wang M."/>
            <person name="Pitluck S."/>
            <person name="Vogel J.P."/>
            <person name="Garvin D.F."/>
            <person name="Mockler T.C."/>
            <person name="Schmutz J."/>
            <person name="Rokhsar D."/>
            <person name="Bevan M.W."/>
        </authorList>
    </citation>
    <scope>NUCLEOTIDE SEQUENCE</scope>
    <source>
        <strain evidence="1">Bd21</strain>
    </source>
</reference>
<dbReference type="Proteomes" id="UP000008810">
    <property type="component" value="Chromosome 2"/>
</dbReference>
<name>A0A0Q3R0S2_BRADI</name>
<evidence type="ECO:0000313" key="3">
    <source>
        <dbReference type="Proteomes" id="UP000008810"/>
    </source>
</evidence>
<evidence type="ECO:0000313" key="2">
    <source>
        <dbReference type="EnsemblPlants" id="KQK07018"/>
    </source>
</evidence>
<reference evidence="2" key="3">
    <citation type="submission" date="2018-08" db="UniProtKB">
        <authorList>
            <consortium name="EnsemblPlants"/>
        </authorList>
    </citation>
    <scope>IDENTIFICATION</scope>
    <source>
        <strain evidence="2">cv. Bd21</strain>
    </source>
</reference>
<gene>
    <name evidence="1" type="ORF">BRADI_2g32098v3</name>
</gene>
<protein>
    <submittedName>
        <fullName evidence="1 2">Uncharacterized protein</fullName>
    </submittedName>
</protein>
<dbReference type="EnsemblPlants" id="KQK07018">
    <property type="protein sequence ID" value="KQK07018"/>
    <property type="gene ID" value="BRADI_2g32098v3"/>
</dbReference>
<dbReference type="Gramene" id="KQK07018">
    <property type="protein sequence ID" value="KQK07018"/>
    <property type="gene ID" value="BRADI_2g32098v3"/>
</dbReference>
<dbReference type="InParanoid" id="A0A0Q3R0S2"/>
<keyword evidence="3" id="KW-1185">Reference proteome</keyword>
<dbReference type="EMBL" id="CM000881">
    <property type="protein sequence ID" value="KQK07018.1"/>
    <property type="molecule type" value="Genomic_DNA"/>
</dbReference>
<evidence type="ECO:0000313" key="1">
    <source>
        <dbReference type="EMBL" id="KQK07018.1"/>
    </source>
</evidence>
<dbReference type="AlphaFoldDB" id="A0A0Q3R0S2"/>
<accession>A0A0Q3R0S2</accession>
<reference evidence="1 2" key="1">
    <citation type="journal article" date="2010" name="Nature">
        <title>Genome sequencing and analysis of the model grass Brachypodium distachyon.</title>
        <authorList>
            <consortium name="International Brachypodium Initiative"/>
        </authorList>
    </citation>
    <scope>NUCLEOTIDE SEQUENCE [LARGE SCALE GENOMIC DNA]</scope>
    <source>
        <strain evidence="1 2">Bd21</strain>
    </source>
</reference>